<protein>
    <submittedName>
        <fullName evidence="2">Uncharacterized protein</fullName>
    </submittedName>
</protein>
<name>A0A9E9C9B7_9CYAN</name>
<dbReference type="Proteomes" id="UP001163152">
    <property type="component" value="Chromosome"/>
</dbReference>
<sequence length="90" mass="10194">MNHEVRDENTKRSSEQADMVEEHDAEHGATQEMNIEAKIVDVRELVYGGGSDRDPQELLTNPAVAPQMLDDRRDVRSDLMRDSENPSTDV</sequence>
<evidence type="ECO:0000313" key="3">
    <source>
        <dbReference type="Proteomes" id="UP001163152"/>
    </source>
</evidence>
<dbReference type="EMBL" id="CP113797">
    <property type="protein sequence ID" value="WAL61383.1"/>
    <property type="molecule type" value="Genomic_DNA"/>
</dbReference>
<accession>A0A9E9C9B7</accession>
<keyword evidence="3" id="KW-1185">Reference proteome</keyword>
<dbReference type="RefSeq" id="WP_268611336.1">
    <property type="nucleotide sequence ID" value="NZ_CP113797.1"/>
</dbReference>
<dbReference type="AlphaFoldDB" id="A0A9E9C9B7"/>
<gene>
    <name evidence="2" type="ORF">OXH18_05155</name>
</gene>
<reference evidence="2" key="1">
    <citation type="submission" date="2022-12" db="EMBL/GenBank/DDBJ databases">
        <title>Polyphasic identification of a Novel Hot-Spring Cyanobacterium Ocullathermofonsia sinensis gen nov. sp. nov. and Genomic Insights on its Adaptations to the Thermal Habitat.</title>
        <authorList>
            <person name="Daroch M."/>
            <person name="Tang J."/>
            <person name="Jiang Y."/>
        </authorList>
    </citation>
    <scope>NUCLEOTIDE SEQUENCE</scope>
    <source>
        <strain evidence="2">PKUAC-SCTA174</strain>
    </source>
</reference>
<evidence type="ECO:0000313" key="2">
    <source>
        <dbReference type="EMBL" id="WAL61383.1"/>
    </source>
</evidence>
<organism evidence="2 3">
    <name type="scientific">Thermocoleostomius sinensis A174</name>
    <dbReference type="NCBI Taxonomy" id="2016057"/>
    <lineage>
        <taxon>Bacteria</taxon>
        <taxon>Bacillati</taxon>
        <taxon>Cyanobacteriota</taxon>
        <taxon>Cyanophyceae</taxon>
        <taxon>Oculatellales</taxon>
        <taxon>Oculatellaceae</taxon>
        <taxon>Thermocoleostomius</taxon>
    </lineage>
</organism>
<feature type="compositionally biased region" description="Basic and acidic residues" evidence="1">
    <location>
        <begin position="69"/>
        <end position="84"/>
    </location>
</feature>
<feature type="compositionally biased region" description="Basic and acidic residues" evidence="1">
    <location>
        <begin position="1"/>
        <end position="29"/>
    </location>
</feature>
<evidence type="ECO:0000256" key="1">
    <source>
        <dbReference type="SAM" id="MobiDB-lite"/>
    </source>
</evidence>
<feature type="region of interest" description="Disordered" evidence="1">
    <location>
        <begin position="1"/>
        <end position="33"/>
    </location>
</feature>
<dbReference type="KEGG" id="tsin:OXH18_05155"/>
<proteinExistence type="predicted"/>
<feature type="region of interest" description="Disordered" evidence="1">
    <location>
        <begin position="48"/>
        <end position="90"/>
    </location>
</feature>